<evidence type="ECO:0000256" key="1">
    <source>
        <dbReference type="ARBA" id="ARBA00022722"/>
    </source>
</evidence>
<dbReference type="SUPFAM" id="SSF53098">
    <property type="entry name" value="Ribonuclease H-like"/>
    <property type="match status" value="1"/>
</dbReference>
<evidence type="ECO:0000313" key="6">
    <source>
        <dbReference type="EnsemblMetazoa" id="XP_019863698.1"/>
    </source>
</evidence>
<sequence length="459" mass="52178">MATLSLTCIRRKANTFPKILSSPCSTVSPLGPRQIAPPAPKIISKLDVKRLPGIQFKGKVYVLKENNDECRFQREISELCRSGVLGFDTETTSQFFRGRYLPSLVQLSNENTCVMWRLRKVNENSGATSTWISHTLTNILMSPDILKVGHGSFNDVKDLLLRYHLETYNFQDTYQLAVLLGLENLSLRGLVGLFLNKKLDKSHTISNWEAPSLTNEQITYAATDAWASLKVYHCIVKEAKRCKKEFPSPITRAFHLLKPFYQEKILDRINRIQYVGPPPQAKKQDGNKSSDKISEVQGEQGHDGQENDHPTPPLIKPTDVYQDDDMKNIAPTPRFTKPNGPKRFSSQDEVNDNIDPTPRVTKPNGPKHSSQDDINDNIDPIPRVIKPKSLKRSSSGSKSTAVGSYGPPIVERDVYERRTIERWFVDPEGKPLMQPYTVEKKYKEMHREQNEDASEKMEQ</sequence>
<evidence type="ECO:0000256" key="2">
    <source>
        <dbReference type="ARBA" id="ARBA00022801"/>
    </source>
</evidence>
<evidence type="ECO:0000259" key="5">
    <source>
        <dbReference type="SMART" id="SM00474"/>
    </source>
</evidence>
<dbReference type="CDD" id="cd06141">
    <property type="entry name" value="WRN_exo"/>
    <property type="match status" value="1"/>
</dbReference>
<feature type="domain" description="3'-5' exonuclease" evidence="5">
    <location>
        <begin position="60"/>
        <end position="240"/>
    </location>
</feature>
<organism evidence="6 7">
    <name type="scientific">Amphimedon queenslandica</name>
    <name type="common">Sponge</name>
    <dbReference type="NCBI Taxonomy" id="400682"/>
    <lineage>
        <taxon>Eukaryota</taxon>
        <taxon>Metazoa</taxon>
        <taxon>Porifera</taxon>
        <taxon>Demospongiae</taxon>
        <taxon>Heteroscleromorpha</taxon>
        <taxon>Haplosclerida</taxon>
        <taxon>Niphatidae</taxon>
        <taxon>Amphimedon</taxon>
    </lineage>
</organism>
<evidence type="ECO:0000313" key="7">
    <source>
        <dbReference type="Proteomes" id="UP000007879"/>
    </source>
</evidence>
<accession>A0AAN0K3E8</accession>
<keyword evidence="2" id="KW-0378">Hydrolase</keyword>
<keyword evidence="3" id="KW-0269">Exonuclease</keyword>
<dbReference type="Gene3D" id="3.30.420.10">
    <property type="entry name" value="Ribonuclease H-like superfamily/Ribonuclease H"/>
    <property type="match status" value="1"/>
</dbReference>
<dbReference type="AlphaFoldDB" id="A0AAN0K3E8"/>
<proteinExistence type="predicted"/>
<name>A0AAN0K3E8_AMPQE</name>
<dbReference type="GO" id="GO:0005737">
    <property type="term" value="C:cytoplasm"/>
    <property type="evidence" value="ECO:0007669"/>
    <property type="project" value="TreeGrafter"/>
</dbReference>
<dbReference type="Pfam" id="PF01612">
    <property type="entry name" value="DNA_pol_A_exo1"/>
    <property type="match status" value="1"/>
</dbReference>
<keyword evidence="1" id="KW-0540">Nuclease</keyword>
<evidence type="ECO:0000256" key="4">
    <source>
        <dbReference type="SAM" id="MobiDB-lite"/>
    </source>
</evidence>
<feature type="compositionally biased region" description="Basic and acidic residues" evidence="4">
    <location>
        <begin position="282"/>
        <end position="309"/>
    </location>
</feature>
<dbReference type="SMART" id="SM00474">
    <property type="entry name" value="35EXOc"/>
    <property type="match status" value="1"/>
</dbReference>
<evidence type="ECO:0000256" key="3">
    <source>
        <dbReference type="ARBA" id="ARBA00022839"/>
    </source>
</evidence>
<dbReference type="InterPro" id="IPR036397">
    <property type="entry name" value="RNaseH_sf"/>
</dbReference>
<dbReference type="InterPro" id="IPR012337">
    <property type="entry name" value="RNaseH-like_sf"/>
</dbReference>
<dbReference type="EnsemblMetazoa" id="XM_020008139.1">
    <property type="protein sequence ID" value="XP_019863698.1"/>
    <property type="gene ID" value="LOC109592757"/>
</dbReference>
<feature type="region of interest" description="Disordered" evidence="4">
    <location>
        <begin position="275"/>
        <end position="407"/>
    </location>
</feature>
<dbReference type="GO" id="GO:0003676">
    <property type="term" value="F:nucleic acid binding"/>
    <property type="evidence" value="ECO:0007669"/>
    <property type="project" value="InterPro"/>
</dbReference>
<dbReference type="GO" id="GO:0006139">
    <property type="term" value="P:nucleobase-containing compound metabolic process"/>
    <property type="evidence" value="ECO:0007669"/>
    <property type="project" value="InterPro"/>
</dbReference>
<dbReference type="Proteomes" id="UP000007879">
    <property type="component" value="Unassembled WGS sequence"/>
</dbReference>
<dbReference type="GO" id="GO:0005634">
    <property type="term" value="C:nucleus"/>
    <property type="evidence" value="ECO:0007669"/>
    <property type="project" value="TreeGrafter"/>
</dbReference>
<dbReference type="PANTHER" id="PTHR13620">
    <property type="entry name" value="3-5 EXONUCLEASE"/>
    <property type="match status" value="1"/>
</dbReference>
<dbReference type="InterPro" id="IPR002562">
    <property type="entry name" value="3'-5'_exonuclease_dom"/>
</dbReference>
<gene>
    <name evidence="6" type="primary">109592757</name>
</gene>
<reference evidence="7" key="1">
    <citation type="journal article" date="2010" name="Nature">
        <title>The Amphimedon queenslandica genome and the evolution of animal complexity.</title>
        <authorList>
            <person name="Srivastava M."/>
            <person name="Simakov O."/>
            <person name="Chapman J."/>
            <person name="Fahey B."/>
            <person name="Gauthier M.E."/>
            <person name="Mitros T."/>
            <person name="Richards G.S."/>
            <person name="Conaco C."/>
            <person name="Dacre M."/>
            <person name="Hellsten U."/>
            <person name="Larroux C."/>
            <person name="Putnam N.H."/>
            <person name="Stanke M."/>
            <person name="Adamska M."/>
            <person name="Darling A."/>
            <person name="Degnan S.M."/>
            <person name="Oakley T.H."/>
            <person name="Plachetzki D.C."/>
            <person name="Zhai Y."/>
            <person name="Adamski M."/>
            <person name="Calcino A."/>
            <person name="Cummins S.F."/>
            <person name="Goodstein D.M."/>
            <person name="Harris C."/>
            <person name="Jackson D.J."/>
            <person name="Leys S.P."/>
            <person name="Shu S."/>
            <person name="Woodcroft B.J."/>
            <person name="Vervoort M."/>
            <person name="Kosik K.S."/>
            <person name="Manning G."/>
            <person name="Degnan B.M."/>
            <person name="Rokhsar D.S."/>
        </authorList>
    </citation>
    <scope>NUCLEOTIDE SEQUENCE [LARGE SCALE GENOMIC DNA]</scope>
</reference>
<protein>
    <recommendedName>
        <fullName evidence="5">3'-5' exonuclease domain-containing protein</fullName>
    </recommendedName>
</protein>
<dbReference type="PANTHER" id="PTHR13620:SF104">
    <property type="entry name" value="EXONUCLEASE 3'-5' DOMAIN-CONTAINING PROTEIN 2"/>
    <property type="match status" value="1"/>
</dbReference>
<dbReference type="InterPro" id="IPR051132">
    <property type="entry name" value="3-5_Exonuclease_domain"/>
</dbReference>
<keyword evidence="7" id="KW-1185">Reference proteome</keyword>
<dbReference type="GO" id="GO:0008408">
    <property type="term" value="F:3'-5' exonuclease activity"/>
    <property type="evidence" value="ECO:0007669"/>
    <property type="project" value="InterPro"/>
</dbReference>
<reference evidence="6" key="2">
    <citation type="submission" date="2024-06" db="UniProtKB">
        <authorList>
            <consortium name="EnsemblMetazoa"/>
        </authorList>
    </citation>
    <scope>IDENTIFICATION</scope>
</reference>